<evidence type="ECO:0008006" key="5">
    <source>
        <dbReference type="Google" id="ProtNLM"/>
    </source>
</evidence>
<dbReference type="SUPFAM" id="SSF141452">
    <property type="entry name" value="Hcp1-like"/>
    <property type="match status" value="1"/>
</dbReference>
<comment type="caution">
    <text evidence="3">The sequence shown here is derived from an EMBL/GenBank/DDBJ whole genome shotgun (WGS) entry which is preliminary data.</text>
</comment>
<gene>
    <name evidence="3" type="ORF">EDE15_2176</name>
</gene>
<evidence type="ECO:0000256" key="1">
    <source>
        <dbReference type="SAM" id="MobiDB-lite"/>
    </source>
</evidence>
<dbReference type="AlphaFoldDB" id="A0A3R9NTT0"/>
<keyword evidence="4" id="KW-1185">Reference proteome</keyword>
<dbReference type="RefSeq" id="WP_125485231.1">
    <property type="nucleotide sequence ID" value="NZ_RSDW01000001.1"/>
</dbReference>
<feature type="signal peptide" evidence="2">
    <location>
        <begin position="1"/>
        <end position="24"/>
    </location>
</feature>
<feature type="region of interest" description="Disordered" evidence="1">
    <location>
        <begin position="153"/>
        <end position="172"/>
    </location>
</feature>
<organism evidence="3 4">
    <name type="scientific">Edaphobacter aggregans</name>
    <dbReference type="NCBI Taxonomy" id="570835"/>
    <lineage>
        <taxon>Bacteria</taxon>
        <taxon>Pseudomonadati</taxon>
        <taxon>Acidobacteriota</taxon>
        <taxon>Terriglobia</taxon>
        <taxon>Terriglobales</taxon>
        <taxon>Acidobacteriaceae</taxon>
        <taxon>Edaphobacter</taxon>
    </lineage>
</organism>
<dbReference type="Gene3D" id="2.30.110.20">
    <property type="entry name" value="Hcp1-like"/>
    <property type="match status" value="1"/>
</dbReference>
<dbReference type="InterPro" id="IPR036624">
    <property type="entry name" value="Hcp1-lik_sf"/>
</dbReference>
<reference evidence="3 4" key="1">
    <citation type="submission" date="2018-12" db="EMBL/GenBank/DDBJ databases">
        <title>Sequencing of bacterial isolates from soil warming experiment in Harvard Forest, Massachusetts, USA.</title>
        <authorList>
            <person name="Deangelis K."/>
        </authorList>
    </citation>
    <scope>NUCLEOTIDE SEQUENCE [LARGE SCALE GENOMIC DNA]</scope>
    <source>
        <strain evidence="3 4">EB153</strain>
    </source>
</reference>
<protein>
    <recommendedName>
        <fullName evidence="5">Type VI secretion system secreted protein Hcp</fullName>
    </recommendedName>
</protein>
<sequence>MKFNRSTLLGLASLVLCGASVAHAAVGQLSCTSNTSTVTANLSFYDLGLSNGLNIGSQSSGAGAGKVTFNPLEIHTAVINFSQFFQAASNGGTFTSCILTTKTNGDTVEYKFSLVSIASLDAIARSPRTAGDKPASYLDVKLNFGAVEVKTANGSDDGGTEGGWNRVTNVSD</sequence>
<dbReference type="OrthoDB" id="8351963at2"/>
<accession>A0A3R9NTT0</accession>
<evidence type="ECO:0000313" key="4">
    <source>
        <dbReference type="Proteomes" id="UP000269669"/>
    </source>
</evidence>
<evidence type="ECO:0000313" key="3">
    <source>
        <dbReference type="EMBL" id="RSL16655.1"/>
    </source>
</evidence>
<dbReference type="EMBL" id="RSDW01000001">
    <property type="protein sequence ID" value="RSL16655.1"/>
    <property type="molecule type" value="Genomic_DNA"/>
</dbReference>
<proteinExistence type="predicted"/>
<name>A0A3R9NTT0_9BACT</name>
<keyword evidence="2" id="KW-0732">Signal</keyword>
<feature type="chain" id="PRO_5018708661" description="Type VI secretion system secreted protein Hcp" evidence="2">
    <location>
        <begin position="25"/>
        <end position="172"/>
    </location>
</feature>
<evidence type="ECO:0000256" key="2">
    <source>
        <dbReference type="SAM" id="SignalP"/>
    </source>
</evidence>
<dbReference type="Proteomes" id="UP000269669">
    <property type="component" value="Unassembled WGS sequence"/>
</dbReference>